<gene>
    <name evidence="1" type="ORF">FB555_001350</name>
</gene>
<evidence type="ECO:0000313" key="1">
    <source>
        <dbReference type="EMBL" id="MBA8829247.1"/>
    </source>
</evidence>
<accession>A0A7W3PP87</accession>
<dbReference type="Proteomes" id="UP000524237">
    <property type="component" value="Unassembled WGS sequence"/>
</dbReference>
<keyword evidence="2" id="KW-1185">Reference proteome</keyword>
<proteinExistence type="predicted"/>
<comment type="caution">
    <text evidence="1">The sequence shown here is derived from an EMBL/GenBank/DDBJ whole genome shotgun (WGS) entry which is preliminary data.</text>
</comment>
<protein>
    <submittedName>
        <fullName evidence="1">Uncharacterized protein</fullName>
    </submittedName>
</protein>
<organism evidence="1 2">
    <name type="scientific">Alpinimonas psychrophila</name>
    <dbReference type="NCBI Taxonomy" id="748908"/>
    <lineage>
        <taxon>Bacteria</taxon>
        <taxon>Bacillati</taxon>
        <taxon>Actinomycetota</taxon>
        <taxon>Actinomycetes</taxon>
        <taxon>Micrococcales</taxon>
        <taxon>Microbacteriaceae</taxon>
        <taxon>Alpinimonas</taxon>
    </lineage>
</organism>
<dbReference type="EMBL" id="JACGWU010000003">
    <property type="protein sequence ID" value="MBA8829247.1"/>
    <property type="molecule type" value="Genomic_DNA"/>
</dbReference>
<name>A0A7W3PP87_9MICO</name>
<evidence type="ECO:0000313" key="2">
    <source>
        <dbReference type="Proteomes" id="UP000524237"/>
    </source>
</evidence>
<sequence length="92" mass="10354">MLEERMAAEMNKEVERSEGSTNVELQLRQLALVDRIIGLESEIAALKSNANTEELLASLRSTTTWRIGSLVLAPILWTRRIPHSIRGRARGK</sequence>
<reference evidence="1 2" key="1">
    <citation type="submission" date="2020-07" db="EMBL/GenBank/DDBJ databases">
        <title>Sequencing the genomes of 1000 actinobacteria strains.</title>
        <authorList>
            <person name="Klenk H.-P."/>
        </authorList>
    </citation>
    <scope>NUCLEOTIDE SEQUENCE [LARGE SCALE GENOMIC DNA]</scope>
    <source>
        <strain evidence="1 2">DSM 23737</strain>
    </source>
</reference>
<dbReference type="AlphaFoldDB" id="A0A7W3PP87"/>